<dbReference type="CDD" id="cd06193">
    <property type="entry name" value="siderophore_interacting"/>
    <property type="match status" value="1"/>
</dbReference>
<dbReference type="Proteomes" id="UP000234206">
    <property type="component" value="Unassembled WGS sequence"/>
</dbReference>
<dbReference type="InterPro" id="IPR013113">
    <property type="entry name" value="SIP_FAD-bd"/>
</dbReference>
<evidence type="ECO:0000313" key="2">
    <source>
        <dbReference type="EMBL" id="PKZ41600.1"/>
    </source>
</evidence>
<dbReference type="SUPFAM" id="SSF63380">
    <property type="entry name" value="Riboflavin synthase domain-like"/>
    <property type="match status" value="1"/>
</dbReference>
<dbReference type="PROSITE" id="PS51384">
    <property type="entry name" value="FAD_FR"/>
    <property type="match status" value="1"/>
</dbReference>
<proteinExistence type="predicted"/>
<dbReference type="Gene3D" id="2.40.30.10">
    <property type="entry name" value="Translation factors"/>
    <property type="match status" value="1"/>
</dbReference>
<dbReference type="InterPro" id="IPR039261">
    <property type="entry name" value="FNR_nucleotide-bd"/>
</dbReference>
<evidence type="ECO:0000313" key="3">
    <source>
        <dbReference type="Proteomes" id="UP000234206"/>
    </source>
</evidence>
<dbReference type="PANTHER" id="PTHR30157:SF0">
    <property type="entry name" value="NADPH-DEPENDENT FERRIC-CHELATE REDUCTASE"/>
    <property type="match status" value="1"/>
</dbReference>
<evidence type="ECO:0000259" key="1">
    <source>
        <dbReference type="PROSITE" id="PS51384"/>
    </source>
</evidence>
<dbReference type="RefSeq" id="WP_070703408.1">
    <property type="nucleotide sequence ID" value="NZ_JBHLVH010000012.1"/>
</dbReference>
<comment type="caution">
    <text evidence="2">The sequence shown here is derived from an EMBL/GenBank/DDBJ whole genome shotgun (WGS) entry which is preliminary data.</text>
</comment>
<gene>
    <name evidence="2" type="ORF">CYJ76_06885</name>
</gene>
<dbReference type="GO" id="GO:0016491">
    <property type="term" value="F:oxidoreductase activity"/>
    <property type="evidence" value="ECO:0007669"/>
    <property type="project" value="InterPro"/>
</dbReference>
<reference evidence="2 3" key="1">
    <citation type="submission" date="2017-12" db="EMBL/GenBank/DDBJ databases">
        <title>Phylogenetic diversity of female urinary microbiome.</title>
        <authorList>
            <person name="Thomas-White K."/>
            <person name="Wolfe A.J."/>
        </authorList>
    </citation>
    <scope>NUCLEOTIDE SEQUENCE [LARGE SCALE GENOMIC DNA]</scope>
    <source>
        <strain evidence="2 3">UMB1298</strain>
    </source>
</reference>
<dbReference type="EMBL" id="PKIZ01000011">
    <property type="protein sequence ID" value="PKZ41600.1"/>
    <property type="molecule type" value="Genomic_DNA"/>
</dbReference>
<accession>A0A2I1PAF0</accession>
<feature type="domain" description="FAD-binding FR-type" evidence="1">
    <location>
        <begin position="6"/>
        <end position="141"/>
    </location>
</feature>
<organism evidence="2 3">
    <name type="scientific">Kytococcus schroeteri</name>
    <dbReference type="NCBI Taxonomy" id="138300"/>
    <lineage>
        <taxon>Bacteria</taxon>
        <taxon>Bacillati</taxon>
        <taxon>Actinomycetota</taxon>
        <taxon>Actinomycetes</taxon>
        <taxon>Micrococcales</taxon>
        <taxon>Kytococcaceae</taxon>
        <taxon>Kytococcus</taxon>
    </lineage>
</organism>
<dbReference type="InterPro" id="IPR039374">
    <property type="entry name" value="SIP_fam"/>
</dbReference>
<keyword evidence="3" id="KW-1185">Reference proteome</keyword>
<dbReference type="Gene3D" id="3.40.50.80">
    <property type="entry name" value="Nucleotide-binding domain of ferredoxin-NADP reductase (FNR) module"/>
    <property type="match status" value="1"/>
</dbReference>
<name>A0A2I1PAF0_9MICO</name>
<dbReference type="OrthoDB" id="3291337at2"/>
<dbReference type="InterPro" id="IPR007037">
    <property type="entry name" value="SIP_rossman_dom"/>
</dbReference>
<dbReference type="InterPro" id="IPR017938">
    <property type="entry name" value="Riboflavin_synthase-like_b-brl"/>
</dbReference>
<protein>
    <submittedName>
        <fullName evidence="2">Siderophore-interacting protein</fullName>
    </submittedName>
</protein>
<dbReference type="InterPro" id="IPR017927">
    <property type="entry name" value="FAD-bd_FR_type"/>
</dbReference>
<dbReference type="AlphaFoldDB" id="A0A2I1PAF0"/>
<dbReference type="Pfam" id="PF08021">
    <property type="entry name" value="FAD_binding_9"/>
    <property type="match status" value="1"/>
</dbReference>
<dbReference type="PANTHER" id="PTHR30157">
    <property type="entry name" value="FERRIC REDUCTASE, NADPH-DEPENDENT"/>
    <property type="match status" value="1"/>
</dbReference>
<dbReference type="Pfam" id="PF04954">
    <property type="entry name" value="SIP"/>
    <property type="match status" value="1"/>
</dbReference>
<sequence length="310" mass="33685">MAQPTFRDFRATVAAVRRVSPSFVRVTLRDPDLRRFGDTCLDQRIKLVFPLEAGPDAQPDADPFASFPTGDTWYLEWREMPEDRRNTFRTYTPSAVRRSEGEVDVDVAVHGDTGPGSRWALGVQVGDPVMLWGPDAEVPGHEAAGVDWTPGTAERFLLAGDETALPAIVNVLRVLDPLATGQAFLEVPSADDVRPVIAPTGVDVVWLPRDAGQAPGERLVAELPARLTVEPGASGVAADTHASDAPDVTDDAEAVPWELAEVTGAGQAYAWLAAESGTVKALRRHLVRERGWDRRQVAFMGYWKQGVSQV</sequence>